<feature type="compositionally biased region" description="Basic and acidic residues" evidence="1">
    <location>
        <begin position="7"/>
        <end position="30"/>
    </location>
</feature>
<name>A0ABR2ZMB2_9AGAR</name>
<evidence type="ECO:0000313" key="3">
    <source>
        <dbReference type="Proteomes" id="UP001437256"/>
    </source>
</evidence>
<reference evidence="2 3" key="1">
    <citation type="submission" date="2024-05" db="EMBL/GenBank/DDBJ databases">
        <title>A draft genome resource for the thread blight pathogen Marasmius tenuissimus strain MS-2.</title>
        <authorList>
            <person name="Yulfo-Soto G.E."/>
            <person name="Baruah I.K."/>
            <person name="Amoako-Attah I."/>
            <person name="Bukari Y."/>
            <person name="Meinhardt L.W."/>
            <person name="Bailey B.A."/>
            <person name="Cohen S.P."/>
        </authorList>
    </citation>
    <scope>NUCLEOTIDE SEQUENCE [LARGE SCALE GENOMIC DNA]</scope>
    <source>
        <strain evidence="2 3">MS-2</strain>
    </source>
</reference>
<keyword evidence="3" id="KW-1185">Reference proteome</keyword>
<protein>
    <submittedName>
        <fullName evidence="2">Uncharacterized protein</fullName>
    </submittedName>
</protein>
<proteinExistence type="predicted"/>
<sequence>MSTPPSGKRESEKDDSFEIKHAPGDGHYEVADSLPEPGTPERIAAERKLVRKLDRRVLPTIIVIYIMNYIDLIRPALRRGKASLLQGYKDWKTIYT</sequence>
<gene>
    <name evidence="2" type="ORF">AAF712_010813</name>
</gene>
<organism evidence="2 3">
    <name type="scientific">Marasmius tenuissimus</name>
    <dbReference type="NCBI Taxonomy" id="585030"/>
    <lineage>
        <taxon>Eukaryota</taxon>
        <taxon>Fungi</taxon>
        <taxon>Dikarya</taxon>
        <taxon>Basidiomycota</taxon>
        <taxon>Agaricomycotina</taxon>
        <taxon>Agaricomycetes</taxon>
        <taxon>Agaricomycetidae</taxon>
        <taxon>Agaricales</taxon>
        <taxon>Marasmiineae</taxon>
        <taxon>Marasmiaceae</taxon>
        <taxon>Marasmius</taxon>
    </lineage>
</organism>
<feature type="region of interest" description="Disordered" evidence="1">
    <location>
        <begin position="1"/>
        <end position="39"/>
    </location>
</feature>
<comment type="caution">
    <text evidence="2">The sequence shown here is derived from an EMBL/GenBank/DDBJ whole genome shotgun (WGS) entry which is preliminary data.</text>
</comment>
<dbReference type="Proteomes" id="UP001437256">
    <property type="component" value="Unassembled WGS sequence"/>
</dbReference>
<evidence type="ECO:0000313" key="2">
    <source>
        <dbReference type="EMBL" id="KAL0062329.1"/>
    </source>
</evidence>
<evidence type="ECO:0000256" key="1">
    <source>
        <dbReference type="SAM" id="MobiDB-lite"/>
    </source>
</evidence>
<accession>A0ABR2ZMB2</accession>
<dbReference type="EMBL" id="JBBXMP010000108">
    <property type="protein sequence ID" value="KAL0062329.1"/>
    <property type="molecule type" value="Genomic_DNA"/>
</dbReference>